<evidence type="ECO:0000256" key="1">
    <source>
        <dbReference type="SAM" id="Coils"/>
    </source>
</evidence>
<sequence>MRRASLTILATLLASLWAAPREAAADARCDTLLEMFRAEPPALASPLARKGAFGCTLVELQMLRVNANAVADAWPVTEARQLHGYWLGDDVLDYVEGRRTPGQELLVFGPDETPGVVTLTQYWLKAAVPFWTGPLWSTEGRYRGRVAQGRLTRDDAGQWSDDPFEPTLRYDGRQLEYSRASDLWTKTRINHFEFEITLRRADDTLVLESRHRDPRTNSFSQNVTTYTRVAPGAARDALALVAALEISQARNFDCLAHQLSEGQGPLFDVLAVDEVTALLQMARQMVALEAEEAALREARRLARDTETRAALRDQYIELAERKIALAKSDPQARLGLQVVGRIDEICPWPDE</sequence>
<gene>
    <name evidence="3" type="ORF">AVJ23_00540</name>
</gene>
<protein>
    <submittedName>
        <fullName evidence="3">Uncharacterized protein</fullName>
    </submittedName>
</protein>
<feature type="chain" id="PRO_5006936496" evidence="2">
    <location>
        <begin position="24"/>
        <end position="351"/>
    </location>
</feature>
<evidence type="ECO:0000256" key="2">
    <source>
        <dbReference type="SAM" id="SignalP"/>
    </source>
</evidence>
<dbReference type="RefSeq" id="WP_058860208.1">
    <property type="nucleotide sequence ID" value="NZ_LPXO01000001.1"/>
</dbReference>
<evidence type="ECO:0000313" key="3">
    <source>
        <dbReference type="EMBL" id="KUF12258.1"/>
    </source>
</evidence>
<comment type="caution">
    <text evidence="3">The sequence shown here is derived from an EMBL/GenBank/DDBJ whole genome shotgun (WGS) entry which is preliminary data.</text>
</comment>
<accession>A0A0W7WNT7</accession>
<dbReference type="EMBL" id="LPXO01000001">
    <property type="protein sequence ID" value="KUF12258.1"/>
    <property type="molecule type" value="Genomic_DNA"/>
</dbReference>
<keyword evidence="1" id="KW-0175">Coiled coil</keyword>
<reference evidence="3 4" key="1">
    <citation type="submission" date="2015-12" db="EMBL/GenBank/DDBJ databases">
        <authorList>
            <person name="Shamseldin A."/>
            <person name="Moawad H."/>
            <person name="Abd El-Rahim W.M."/>
            <person name="Sadowsky M.J."/>
        </authorList>
    </citation>
    <scope>NUCLEOTIDE SEQUENCE [LARGE SCALE GENOMIC DNA]</scope>
    <source>
        <strain evidence="3 4">SJ5A-1</strain>
    </source>
</reference>
<keyword evidence="4" id="KW-1185">Reference proteome</keyword>
<feature type="coiled-coil region" evidence="1">
    <location>
        <begin position="278"/>
        <end position="308"/>
    </location>
</feature>
<feature type="signal peptide" evidence="2">
    <location>
        <begin position="1"/>
        <end position="23"/>
    </location>
</feature>
<dbReference type="AlphaFoldDB" id="A0A0W7WNT7"/>
<proteinExistence type="predicted"/>
<dbReference type="Proteomes" id="UP000054396">
    <property type="component" value="Unassembled WGS sequence"/>
</dbReference>
<name>A0A0W7WNT7_9RHOB</name>
<evidence type="ECO:0000313" key="4">
    <source>
        <dbReference type="Proteomes" id="UP000054396"/>
    </source>
</evidence>
<organism evidence="3 4">
    <name type="scientific">Pseudoponticoccus marisrubri</name>
    <dbReference type="NCBI Taxonomy" id="1685382"/>
    <lineage>
        <taxon>Bacteria</taxon>
        <taxon>Pseudomonadati</taxon>
        <taxon>Pseudomonadota</taxon>
        <taxon>Alphaproteobacteria</taxon>
        <taxon>Rhodobacterales</taxon>
        <taxon>Roseobacteraceae</taxon>
        <taxon>Pseudoponticoccus</taxon>
    </lineage>
</organism>
<dbReference type="OrthoDB" id="7837346at2"/>
<keyword evidence="2" id="KW-0732">Signal</keyword>